<dbReference type="CDD" id="cd00317">
    <property type="entry name" value="cyclophilin"/>
    <property type="match status" value="1"/>
</dbReference>
<evidence type="ECO:0000256" key="1">
    <source>
        <dbReference type="ARBA" id="ARBA00023110"/>
    </source>
</evidence>
<dbReference type="InterPro" id="IPR002130">
    <property type="entry name" value="Cyclophilin-type_PPIase_dom"/>
</dbReference>
<accession>A0A2S7WAN8</accession>
<proteinExistence type="inferred from homology"/>
<reference evidence="5 6" key="1">
    <citation type="submission" date="2016-12" db="EMBL/GenBank/DDBJ databases">
        <title>Trade-off between light-utilization and light-protection in marine flavobacteria.</title>
        <authorList>
            <person name="Kumagai Y."/>
            <person name="Yoshizawa S."/>
            <person name="Kogure K."/>
            <person name="Iwasaki W."/>
        </authorList>
    </citation>
    <scope>NUCLEOTIDE SEQUENCE [LARGE SCALE GENOMIC DNA]</scope>
    <source>
        <strain evidence="5 6">KCTC 22729</strain>
    </source>
</reference>
<dbReference type="AlphaFoldDB" id="A0A2S7WAN8"/>
<comment type="function">
    <text evidence="3">PPIases accelerate the folding of proteins. It catalyzes the cis-trans isomerization of proline imidic peptide bonds in oligopeptides.</text>
</comment>
<evidence type="ECO:0000313" key="5">
    <source>
        <dbReference type="EMBL" id="PQJ74663.1"/>
    </source>
</evidence>
<keyword evidence="6" id="KW-1185">Reference proteome</keyword>
<dbReference type="Gene3D" id="2.40.100.10">
    <property type="entry name" value="Cyclophilin-like"/>
    <property type="match status" value="1"/>
</dbReference>
<dbReference type="Proteomes" id="UP000237608">
    <property type="component" value="Unassembled WGS sequence"/>
</dbReference>
<dbReference type="InterPro" id="IPR044666">
    <property type="entry name" value="Cyclophilin_A-like"/>
</dbReference>
<dbReference type="PANTHER" id="PTHR45625:SF4">
    <property type="entry name" value="PEPTIDYLPROLYL ISOMERASE DOMAIN AND WD REPEAT-CONTAINING PROTEIN 1"/>
    <property type="match status" value="1"/>
</dbReference>
<dbReference type="SUPFAM" id="SSF50891">
    <property type="entry name" value="Cyclophilin-like"/>
    <property type="match status" value="1"/>
</dbReference>
<dbReference type="GO" id="GO:0003755">
    <property type="term" value="F:peptidyl-prolyl cis-trans isomerase activity"/>
    <property type="evidence" value="ECO:0007669"/>
    <property type="project" value="UniProtKB-UniRule"/>
</dbReference>
<feature type="domain" description="PPIase cyclophilin-type" evidence="4">
    <location>
        <begin position="90"/>
        <end position="236"/>
    </location>
</feature>
<feature type="signal peptide" evidence="3">
    <location>
        <begin position="1"/>
        <end position="30"/>
    </location>
</feature>
<dbReference type="EC" id="5.2.1.8" evidence="3"/>
<organism evidence="5 6">
    <name type="scientific">Polaribacter gangjinensis</name>
    <dbReference type="NCBI Taxonomy" id="574710"/>
    <lineage>
        <taxon>Bacteria</taxon>
        <taxon>Pseudomonadati</taxon>
        <taxon>Bacteroidota</taxon>
        <taxon>Flavobacteriia</taxon>
        <taxon>Flavobacteriales</taxon>
        <taxon>Flavobacteriaceae</taxon>
    </lineage>
</organism>
<evidence type="ECO:0000256" key="2">
    <source>
        <dbReference type="ARBA" id="ARBA00023235"/>
    </source>
</evidence>
<evidence type="ECO:0000313" key="6">
    <source>
        <dbReference type="Proteomes" id="UP000237608"/>
    </source>
</evidence>
<dbReference type="PRINTS" id="PR00153">
    <property type="entry name" value="CSAPPISMRASE"/>
</dbReference>
<keyword evidence="1 3" id="KW-0697">Rotamase</keyword>
<evidence type="ECO:0000256" key="3">
    <source>
        <dbReference type="RuleBase" id="RU363019"/>
    </source>
</evidence>
<comment type="similarity">
    <text evidence="3">Belongs to the cyclophilin-type PPIase family.</text>
</comment>
<dbReference type="EMBL" id="MSCL01000001">
    <property type="protein sequence ID" value="PQJ74663.1"/>
    <property type="molecule type" value="Genomic_DNA"/>
</dbReference>
<gene>
    <name evidence="5" type="ORF">BTO13_05060</name>
</gene>
<keyword evidence="3" id="KW-0732">Signal</keyword>
<name>A0A2S7WAN8_9FLAO</name>
<feature type="chain" id="PRO_5015375810" description="Peptidyl-prolyl cis-trans isomerase" evidence="3">
    <location>
        <begin position="31"/>
        <end position="241"/>
    </location>
</feature>
<evidence type="ECO:0000259" key="4">
    <source>
        <dbReference type="PROSITE" id="PS50072"/>
    </source>
</evidence>
<comment type="catalytic activity">
    <reaction evidence="3">
        <text>[protein]-peptidylproline (omega=180) = [protein]-peptidylproline (omega=0)</text>
        <dbReference type="Rhea" id="RHEA:16237"/>
        <dbReference type="Rhea" id="RHEA-COMP:10747"/>
        <dbReference type="Rhea" id="RHEA-COMP:10748"/>
        <dbReference type="ChEBI" id="CHEBI:83833"/>
        <dbReference type="ChEBI" id="CHEBI:83834"/>
        <dbReference type="EC" id="5.2.1.8"/>
    </reaction>
</comment>
<sequence>MKVNSKLLKVNLFYRTLLLIILAFSIQCNSKTSEKEEKTIKPNKNLVEKKIEKKVEIDEDSLNNKNTEIFLEAYGKENLETKVIIKTRFGDIKLRLFEDVPIHRANFIFLTKMGYFNSTVIYRVAKNFVIQGGNSDNLLTRKQRSKYGNYLLKSEFRKNRTHKYGALAAAREWEDNPKKLSSPFEFYIVQKKSGAHHLDGEHTVFGEVISGFETMEKISNVKVGSDEWPIEEIKLTIEILD</sequence>
<dbReference type="PANTHER" id="PTHR45625">
    <property type="entry name" value="PEPTIDYL-PROLYL CIS-TRANS ISOMERASE-RELATED"/>
    <property type="match status" value="1"/>
</dbReference>
<dbReference type="PROSITE" id="PS50072">
    <property type="entry name" value="CSA_PPIASE_2"/>
    <property type="match status" value="1"/>
</dbReference>
<keyword evidence="2 3" id="KW-0413">Isomerase</keyword>
<dbReference type="Pfam" id="PF00160">
    <property type="entry name" value="Pro_isomerase"/>
    <property type="match status" value="1"/>
</dbReference>
<dbReference type="InterPro" id="IPR029000">
    <property type="entry name" value="Cyclophilin-like_dom_sf"/>
</dbReference>
<comment type="caution">
    <text evidence="5">The sequence shown here is derived from an EMBL/GenBank/DDBJ whole genome shotgun (WGS) entry which is preliminary data.</text>
</comment>
<protein>
    <recommendedName>
        <fullName evidence="3">Peptidyl-prolyl cis-trans isomerase</fullName>
        <shortName evidence="3">PPIase</shortName>
        <ecNumber evidence="3">5.2.1.8</ecNumber>
    </recommendedName>
</protein>